<dbReference type="PANTHER" id="PTHR38743">
    <property type="entry name" value="SIMILAR TO GLYOXYLASE I FAMILY PROTEIN"/>
    <property type="match status" value="1"/>
</dbReference>
<organism evidence="2 3">
    <name type="scientific">Sulfidibacter corallicola</name>
    <dbReference type="NCBI Taxonomy" id="2818388"/>
    <lineage>
        <taxon>Bacteria</taxon>
        <taxon>Pseudomonadati</taxon>
        <taxon>Acidobacteriota</taxon>
        <taxon>Holophagae</taxon>
        <taxon>Acanthopleuribacterales</taxon>
        <taxon>Acanthopleuribacteraceae</taxon>
        <taxon>Sulfidibacter</taxon>
    </lineage>
</organism>
<dbReference type="PANTHER" id="PTHR38743:SF2">
    <property type="entry name" value="DUF2185 DOMAIN-CONTAINING PROTEIN"/>
    <property type="match status" value="1"/>
</dbReference>
<sequence length="96" mass="10917">MKIQVGYIIASHDVIKSGKSIGYLYREEPDSKEDSGWRVFSGLENKEYVENANNFSMYNASTIVEIDPLIATVLETPYPASFERDEESGCFVRIKE</sequence>
<dbReference type="InterPro" id="IPR018689">
    <property type="entry name" value="Imm33_dom"/>
</dbReference>
<evidence type="ECO:0000313" key="3">
    <source>
        <dbReference type="Proteomes" id="UP000663929"/>
    </source>
</evidence>
<dbReference type="RefSeq" id="WP_237384332.1">
    <property type="nucleotide sequence ID" value="NZ_CP071793.1"/>
</dbReference>
<evidence type="ECO:0000313" key="2">
    <source>
        <dbReference type="EMBL" id="QTD54235.1"/>
    </source>
</evidence>
<dbReference type="EMBL" id="CP071793">
    <property type="protein sequence ID" value="QTD54235.1"/>
    <property type="molecule type" value="Genomic_DNA"/>
</dbReference>
<keyword evidence="3" id="KW-1185">Reference proteome</keyword>
<proteinExistence type="predicted"/>
<dbReference type="AlphaFoldDB" id="A0A8A4U657"/>
<reference evidence="2" key="1">
    <citation type="submission" date="2021-03" db="EMBL/GenBank/DDBJ databases">
        <title>Acanthopleuribacteraceae sp. M133.</title>
        <authorList>
            <person name="Wang G."/>
        </authorList>
    </citation>
    <scope>NUCLEOTIDE SEQUENCE</scope>
    <source>
        <strain evidence="2">M133</strain>
    </source>
</reference>
<evidence type="ECO:0000259" key="1">
    <source>
        <dbReference type="Pfam" id="PF09951"/>
    </source>
</evidence>
<feature type="domain" description="Immunity protein Imm33" evidence="1">
    <location>
        <begin position="8"/>
        <end position="94"/>
    </location>
</feature>
<protein>
    <submittedName>
        <fullName evidence="2">DUF2185 domain-containing protein</fullName>
    </submittedName>
</protein>
<dbReference type="Pfam" id="PF09951">
    <property type="entry name" value="Imm33"/>
    <property type="match status" value="1"/>
</dbReference>
<name>A0A8A4U657_SULCO</name>
<accession>A0A8A4U657</accession>
<dbReference type="Proteomes" id="UP000663929">
    <property type="component" value="Chromosome"/>
</dbReference>
<gene>
    <name evidence="2" type="ORF">J3U87_17460</name>
</gene>
<dbReference type="KEGG" id="scor:J3U87_17460"/>